<dbReference type="SUPFAM" id="SSF117281">
    <property type="entry name" value="Kelch motif"/>
    <property type="match status" value="1"/>
</dbReference>
<evidence type="ECO:0000313" key="3">
    <source>
        <dbReference type="Proteomes" id="UP001420932"/>
    </source>
</evidence>
<dbReference type="Proteomes" id="UP001420932">
    <property type="component" value="Unassembled WGS sequence"/>
</dbReference>
<dbReference type="NCBIfam" id="TIGR01640">
    <property type="entry name" value="F_box_assoc_1"/>
    <property type="match status" value="1"/>
</dbReference>
<proteinExistence type="predicted"/>
<dbReference type="PANTHER" id="PTHR31672:SF13">
    <property type="entry name" value="F-BOX PROTEIN CPR30-LIKE"/>
    <property type="match status" value="1"/>
</dbReference>
<dbReference type="InterPro" id="IPR050796">
    <property type="entry name" value="SCF_F-box_component"/>
</dbReference>
<dbReference type="AlphaFoldDB" id="A0AAP0EET9"/>
<evidence type="ECO:0000313" key="2">
    <source>
        <dbReference type="EMBL" id="KAK9091939.1"/>
    </source>
</evidence>
<feature type="domain" description="F-box associated beta-propeller type 1" evidence="1">
    <location>
        <begin position="4"/>
        <end position="121"/>
    </location>
</feature>
<reference evidence="2 3" key="1">
    <citation type="submission" date="2024-01" db="EMBL/GenBank/DDBJ databases">
        <title>Genome assemblies of Stephania.</title>
        <authorList>
            <person name="Yang L."/>
        </authorList>
    </citation>
    <scope>NUCLEOTIDE SEQUENCE [LARGE SCALE GENOMIC DNA]</scope>
    <source>
        <strain evidence="2">YNDBR</strain>
        <tissue evidence="2">Leaf</tissue>
    </source>
</reference>
<dbReference type="PANTHER" id="PTHR31672">
    <property type="entry name" value="BNACNNG10540D PROTEIN"/>
    <property type="match status" value="1"/>
</dbReference>
<dbReference type="Pfam" id="PF07734">
    <property type="entry name" value="FBA_1"/>
    <property type="match status" value="1"/>
</dbReference>
<dbReference type="EMBL" id="JBBNAF010000012">
    <property type="protein sequence ID" value="KAK9091939.1"/>
    <property type="molecule type" value="Genomic_DNA"/>
</dbReference>
<dbReference type="InterPro" id="IPR015915">
    <property type="entry name" value="Kelch-typ_b-propeller"/>
</dbReference>
<organism evidence="2 3">
    <name type="scientific">Stephania yunnanensis</name>
    <dbReference type="NCBI Taxonomy" id="152371"/>
    <lineage>
        <taxon>Eukaryota</taxon>
        <taxon>Viridiplantae</taxon>
        <taxon>Streptophyta</taxon>
        <taxon>Embryophyta</taxon>
        <taxon>Tracheophyta</taxon>
        <taxon>Spermatophyta</taxon>
        <taxon>Magnoliopsida</taxon>
        <taxon>Ranunculales</taxon>
        <taxon>Menispermaceae</taxon>
        <taxon>Menispermoideae</taxon>
        <taxon>Cissampelideae</taxon>
        <taxon>Stephania</taxon>
    </lineage>
</organism>
<dbReference type="InterPro" id="IPR017451">
    <property type="entry name" value="F-box-assoc_interact_dom"/>
</dbReference>
<name>A0AAP0EET9_9MAGN</name>
<gene>
    <name evidence="2" type="ORF">Syun_026850</name>
</gene>
<protein>
    <recommendedName>
        <fullName evidence="1">F-box associated beta-propeller type 1 domain-containing protein</fullName>
    </recommendedName>
</protein>
<dbReference type="InterPro" id="IPR006527">
    <property type="entry name" value="F-box-assoc_dom_typ1"/>
</dbReference>
<accession>A0AAP0EET9</accession>
<sequence length="145" mass="16950">MNFQTAVKVFDPCTDSWRSLGKRAPHWLDWRSPTALVNGIIHWLTQTHKHKQYHEIVAFDYATEVFHEVPYPSCSSFRRNMYSLVELGGRLCAVVDAYCNGKIDLWAMKEYNVALSWSKDYIVGEHIHGNKRDFARIWETTICLL</sequence>
<evidence type="ECO:0000259" key="1">
    <source>
        <dbReference type="Pfam" id="PF07734"/>
    </source>
</evidence>
<comment type="caution">
    <text evidence="2">The sequence shown here is derived from an EMBL/GenBank/DDBJ whole genome shotgun (WGS) entry which is preliminary data.</text>
</comment>
<keyword evidence="3" id="KW-1185">Reference proteome</keyword>